<evidence type="ECO:0000256" key="3">
    <source>
        <dbReference type="ARBA" id="ARBA00022475"/>
    </source>
</evidence>
<keyword evidence="6 9" id="KW-1133">Transmembrane helix</keyword>
<dbReference type="InterPro" id="IPR006312">
    <property type="entry name" value="TatA/E"/>
</dbReference>
<dbReference type="NCBIfam" id="NF011430">
    <property type="entry name" value="PRK14861.1"/>
    <property type="match status" value="1"/>
</dbReference>
<dbReference type="GO" id="GO:0008320">
    <property type="term" value="F:protein transmembrane transporter activity"/>
    <property type="evidence" value="ECO:0007669"/>
    <property type="project" value="UniProtKB-UniRule"/>
</dbReference>
<keyword evidence="2 9" id="KW-0813">Transport</keyword>
<dbReference type="PANTHER" id="PTHR42982:SF1">
    <property type="entry name" value="SEC-INDEPENDENT PROTEIN TRANSLOCASE PROTEIN TATA"/>
    <property type="match status" value="1"/>
</dbReference>
<dbReference type="Pfam" id="PF02416">
    <property type="entry name" value="TatA_B_E"/>
    <property type="match status" value="1"/>
</dbReference>
<evidence type="ECO:0000256" key="7">
    <source>
        <dbReference type="ARBA" id="ARBA00023010"/>
    </source>
</evidence>
<reference evidence="11 12" key="1">
    <citation type="submission" date="2018-09" db="EMBL/GenBank/DDBJ databases">
        <title>Cohnella cavernae sp. nov., isolated from a karst cave.</title>
        <authorList>
            <person name="Zhu H."/>
        </authorList>
    </citation>
    <scope>NUCLEOTIDE SEQUENCE [LARGE SCALE GENOMIC DNA]</scope>
    <source>
        <strain evidence="11 12">K2E09-144</strain>
    </source>
</reference>
<accession>A0A398CKV4</accession>
<evidence type="ECO:0000256" key="8">
    <source>
        <dbReference type="ARBA" id="ARBA00023136"/>
    </source>
</evidence>
<comment type="subunit">
    <text evidence="9">Forms a complex with TatC.</text>
</comment>
<dbReference type="NCBIfam" id="TIGR01411">
    <property type="entry name" value="tatAE"/>
    <property type="match status" value="1"/>
</dbReference>
<keyword evidence="12" id="KW-1185">Reference proteome</keyword>
<dbReference type="Gene3D" id="1.20.5.3310">
    <property type="match status" value="1"/>
</dbReference>
<dbReference type="OrthoDB" id="9800908at2"/>
<evidence type="ECO:0000256" key="2">
    <source>
        <dbReference type="ARBA" id="ARBA00022448"/>
    </source>
</evidence>
<dbReference type="AlphaFoldDB" id="A0A398CKV4"/>
<evidence type="ECO:0000313" key="11">
    <source>
        <dbReference type="EMBL" id="RIE03015.1"/>
    </source>
</evidence>
<dbReference type="PRINTS" id="PR01506">
    <property type="entry name" value="TATBPROTEIN"/>
</dbReference>
<sequence length="63" mass="6837">MPLNLGWTGILLLALIALLFFGPSKLPQLGRAVGSTLREFRSGTKELIQSDDPAAQPKSESRE</sequence>
<dbReference type="PANTHER" id="PTHR42982">
    <property type="entry name" value="SEC-INDEPENDENT PROTEIN TRANSLOCASE PROTEIN TATA"/>
    <property type="match status" value="1"/>
</dbReference>
<keyword evidence="7 9" id="KW-0811">Translocation</keyword>
<protein>
    <recommendedName>
        <fullName evidence="9">Sec-independent protein translocase protein TatA</fullName>
    </recommendedName>
</protein>
<dbReference type="InterPro" id="IPR003369">
    <property type="entry name" value="TatA/B/E"/>
</dbReference>
<dbReference type="HAMAP" id="MF_00236">
    <property type="entry name" value="TatA_E"/>
    <property type="match status" value="1"/>
</dbReference>
<keyword evidence="8 9" id="KW-0472">Membrane</keyword>
<dbReference type="Proteomes" id="UP000266340">
    <property type="component" value="Unassembled WGS sequence"/>
</dbReference>
<evidence type="ECO:0000256" key="5">
    <source>
        <dbReference type="ARBA" id="ARBA00022927"/>
    </source>
</evidence>
<keyword evidence="5 9" id="KW-0653">Protein transport</keyword>
<comment type="caution">
    <text evidence="11">The sequence shown here is derived from an EMBL/GenBank/DDBJ whole genome shotgun (WGS) entry which is preliminary data.</text>
</comment>
<comment type="similarity">
    <text evidence="9">Belongs to the TatA/E family.</text>
</comment>
<gene>
    <name evidence="9 11" type="primary">tatA</name>
    <name evidence="11" type="ORF">D3H35_20685</name>
</gene>
<evidence type="ECO:0000313" key="12">
    <source>
        <dbReference type="Proteomes" id="UP000266340"/>
    </source>
</evidence>
<feature type="region of interest" description="Disordered" evidence="10">
    <location>
        <begin position="44"/>
        <end position="63"/>
    </location>
</feature>
<comment type="subcellular location">
    <subcellularLocation>
        <location evidence="1 9">Cell membrane</location>
        <topology evidence="1 9">Single-pass membrane protein</topology>
    </subcellularLocation>
</comment>
<dbReference type="RefSeq" id="WP_119151042.1">
    <property type="nucleotide sequence ID" value="NZ_JBHSOV010000017.1"/>
</dbReference>
<dbReference type="EMBL" id="QXJM01000039">
    <property type="protein sequence ID" value="RIE03015.1"/>
    <property type="molecule type" value="Genomic_DNA"/>
</dbReference>
<evidence type="ECO:0000256" key="10">
    <source>
        <dbReference type="SAM" id="MobiDB-lite"/>
    </source>
</evidence>
<comment type="function">
    <text evidence="9">Part of the twin-arginine translocation (Tat) system that transports large folded proteins containing a characteristic twin-arginine motif in their signal peptide across membranes. TatA could form the protein-conducting channel of the Tat system.</text>
</comment>
<keyword evidence="3 9" id="KW-1003">Cell membrane</keyword>
<proteinExistence type="inferred from homology"/>
<evidence type="ECO:0000256" key="6">
    <source>
        <dbReference type="ARBA" id="ARBA00022989"/>
    </source>
</evidence>
<evidence type="ECO:0000256" key="4">
    <source>
        <dbReference type="ARBA" id="ARBA00022692"/>
    </source>
</evidence>
<dbReference type="GO" id="GO:0033281">
    <property type="term" value="C:TAT protein transport complex"/>
    <property type="evidence" value="ECO:0007669"/>
    <property type="project" value="UniProtKB-UniRule"/>
</dbReference>
<evidence type="ECO:0000256" key="1">
    <source>
        <dbReference type="ARBA" id="ARBA00004162"/>
    </source>
</evidence>
<keyword evidence="4 9" id="KW-0812">Transmembrane</keyword>
<name>A0A398CKV4_9BACL</name>
<dbReference type="GO" id="GO:0043953">
    <property type="term" value="P:protein transport by the Tat complex"/>
    <property type="evidence" value="ECO:0007669"/>
    <property type="project" value="UniProtKB-UniRule"/>
</dbReference>
<evidence type="ECO:0000256" key="9">
    <source>
        <dbReference type="HAMAP-Rule" id="MF_00236"/>
    </source>
</evidence>
<organism evidence="11 12">
    <name type="scientific">Cohnella faecalis</name>
    <dbReference type="NCBI Taxonomy" id="2315694"/>
    <lineage>
        <taxon>Bacteria</taxon>
        <taxon>Bacillati</taxon>
        <taxon>Bacillota</taxon>
        <taxon>Bacilli</taxon>
        <taxon>Bacillales</taxon>
        <taxon>Paenibacillaceae</taxon>
        <taxon>Cohnella</taxon>
    </lineage>
</organism>